<dbReference type="Proteomes" id="UP001153636">
    <property type="component" value="Chromosome 3"/>
</dbReference>
<evidence type="ECO:0000313" key="2">
    <source>
        <dbReference type="Proteomes" id="UP001153636"/>
    </source>
</evidence>
<accession>A0A9P0D237</accession>
<organism evidence="1 2">
    <name type="scientific">Psylliodes chrysocephalus</name>
    <dbReference type="NCBI Taxonomy" id="3402493"/>
    <lineage>
        <taxon>Eukaryota</taxon>
        <taxon>Metazoa</taxon>
        <taxon>Ecdysozoa</taxon>
        <taxon>Arthropoda</taxon>
        <taxon>Hexapoda</taxon>
        <taxon>Insecta</taxon>
        <taxon>Pterygota</taxon>
        <taxon>Neoptera</taxon>
        <taxon>Endopterygota</taxon>
        <taxon>Coleoptera</taxon>
        <taxon>Polyphaga</taxon>
        <taxon>Cucujiformia</taxon>
        <taxon>Chrysomeloidea</taxon>
        <taxon>Chrysomelidae</taxon>
        <taxon>Galerucinae</taxon>
        <taxon>Alticini</taxon>
        <taxon>Psylliodes</taxon>
    </lineage>
</organism>
<proteinExistence type="predicted"/>
<dbReference type="EMBL" id="OV651815">
    <property type="protein sequence ID" value="CAH1108461.1"/>
    <property type="molecule type" value="Genomic_DNA"/>
</dbReference>
<dbReference type="AlphaFoldDB" id="A0A9P0D237"/>
<protein>
    <submittedName>
        <fullName evidence="1">Uncharacterized protein</fullName>
    </submittedName>
</protein>
<name>A0A9P0D237_9CUCU</name>
<sequence length="142" mass="16282">MRTTLSTLATKNTSKIIDSFKIRREREKFRESVQKEEKLPVLKSVYFDGRKDRTLKMEKIDDRVHKRSIVEKHLVLIEEPLSKYIGHVVPDSSTAVKCARSIIDYLADKFDLSKLMALGCDGTPTHTGAKGGIIWIIKPRLR</sequence>
<evidence type="ECO:0000313" key="1">
    <source>
        <dbReference type="EMBL" id="CAH1108461.1"/>
    </source>
</evidence>
<dbReference type="OrthoDB" id="8058698at2759"/>
<keyword evidence="2" id="KW-1185">Reference proteome</keyword>
<gene>
    <name evidence="1" type="ORF">PSYICH_LOCUS9080</name>
</gene>
<reference evidence="1" key="1">
    <citation type="submission" date="2022-01" db="EMBL/GenBank/DDBJ databases">
        <authorList>
            <person name="King R."/>
        </authorList>
    </citation>
    <scope>NUCLEOTIDE SEQUENCE</scope>
</reference>